<sequence>MEELPLIDQELLLERFPGKGGWTYVRFPEIAAGKPGYFGWQKVKGFIDSYEISKVTLMPMKKGVLFLAVKAAIRKEIKKQEGDRVRVCLYPDSDPKLEIANEDFIDCLKDEPAAWAAFQKLSSSKQEECFTWLLDTPILKNRIQRMADAITNLASGLPFHSSKR</sequence>
<dbReference type="InterPro" id="IPR015018">
    <property type="entry name" value="DUF1905"/>
</dbReference>
<dbReference type="RefSeq" id="WP_182961749.1">
    <property type="nucleotide sequence ID" value="NZ_WNXC01000011.1"/>
</dbReference>
<protein>
    <submittedName>
        <fullName evidence="1">DUF1905 domain-containing protein</fullName>
    </submittedName>
</protein>
<name>A0ABR6F2N0_9SPHI</name>
<comment type="caution">
    <text evidence="1">The sequence shown here is derived from an EMBL/GenBank/DDBJ whole genome shotgun (WGS) entry which is preliminary data.</text>
</comment>
<reference evidence="1 2" key="1">
    <citation type="submission" date="2019-11" db="EMBL/GenBank/DDBJ databases">
        <title>Description of Pedobacter sp. LMG 31462T.</title>
        <authorList>
            <person name="Carlier A."/>
            <person name="Qi S."/>
            <person name="Vandamme P."/>
        </authorList>
    </citation>
    <scope>NUCLEOTIDE SEQUENCE [LARGE SCALE GENOMIC DNA]</scope>
    <source>
        <strain evidence="1 2">LMG 31462</strain>
    </source>
</reference>
<proteinExistence type="predicted"/>
<organism evidence="1 2">
    <name type="scientific">Pedobacter gandavensis</name>
    <dbReference type="NCBI Taxonomy" id="2679963"/>
    <lineage>
        <taxon>Bacteria</taxon>
        <taxon>Pseudomonadati</taxon>
        <taxon>Bacteroidota</taxon>
        <taxon>Sphingobacteriia</taxon>
        <taxon>Sphingobacteriales</taxon>
        <taxon>Sphingobacteriaceae</taxon>
        <taxon>Pedobacter</taxon>
    </lineage>
</organism>
<dbReference type="SUPFAM" id="SSF141694">
    <property type="entry name" value="AF2212/PG0164-like"/>
    <property type="match status" value="1"/>
</dbReference>
<dbReference type="EMBL" id="WNXC01000011">
    <property type="protein sequence ID" value="MBB2151788.1"/>
    <property type="molecule type" value="Genomic_DNA"/>
</dbReference>
<dbReference type="Pfam" id="PF13376">
    <property type="entry name" value="OmdA"/>
    <property type="match status" value="1"/>
</dbReference>
<keyword evidence="2" id="KW-1185">Reference proteome</keyword>
<dbReference type="Pfam" id="PF08922">
    <property type="entry name" value="DUF1905"/>
    <property type="match status" value="1"/>
</dbReference>
<dbReference type="Proteomes" id="UP000636110">
    <property type="component" value="Unassembled WGS sequence"/>
</dbReference>
<evidence type="ECO:0000313" key="2">
    <source>
        <dbReference type="Proteomes" id="UP000636110"/>
    </source>
</evidence>
<gene>
    <name evidence="1" type="ORF">GM920_23035</name>
</gene>
<evidence type="ECO:0000313" key="1">
    <source>
        <dbReference type="EMBL" id="MBB2151788.1"/>
    </source>
</evidence>
<dbReference type="InterPro" id="IPR037079">
    <property type="entry name" value="AF2212/PG0164-like_sf"/>
</dbReference>
<dbReference type="Gene3D" id="2.40.30.100">
    <property type="entry name" value="AF2212/PG0164-like"/>
    <property type="match status" value="1"/>
</dbReference>
<accession>A0ABR6F2N0</accession>